<keyword evidence="1" id="KW-1133">Transmembrane helix</keyword>
<organism evidence="2 3">
    <name type="scientific">Nitrosomonas communis</name>
    <dbReference type="NCBI Taxonomy" id="44574"/>
    <lineage>
        <taxon>Bacteria</taxon>
        <taxon>Pseudomonadati</taxon>
        <taxon>Pseudomonadota</taxon>
        <taxon>Betaproteobacteria</taxon>
        <taxon>Nitrosomonadales</taxon>
        <taxon>Nitrosomonadaceae</taxon>
        <taxon>Nitrosomonas</taxon>
    </lineage>
</organism>
<evidence type="ECO:0000313" key="2">
    <source>
        <dbReference type="EMBL" id="SFM04651.1"/>
    </source>
</evidence>
<dbReference type="OrthoDB" id="7067874at2"/>
<protein>
    <recommendedName>
        <fullName evidence="4">DUF3147 family protein</fullName>
    </recommendedName>
</protein>
<gene>
    <name evidence="2" type="ORF">SAMN05421863_10115</name>
</gene>
<feature type="transmembrane region" description="Helical" evidence="1">
    <location>
        <begin position="26"/>
        <end position="48"/>
    </location>
</feature>
<feature type="transmembrane region" description="Helical" evidence="1">
    <location>
        <begin position="84"/>
        <end position="106"/>
    </location>
</feature>
<name>A0A1I4MN00_9PROT</name>
<sequence>MVFLKIGIAATVIWFASWLSGKKPELAGFIIALPIASLLALAFSYIEYKDAAASITFAKNILIGVPVSWLFFIPFFFADRLGGNFWLCYGIGIALLVLGFFIHRYLSSLF</sequence>
<evidence type="ECO:0000313" key="3">
    <source>
        <dbReference type="Proteomes" id="UP000183287"/>
    </source>
</evidence>
<evidence type="ECO:0008006" key="4">
    <source>
        <dbReference type="Google" id="ProtNLM"/>
    </source>
</evidence>
<dbReference type="RefSeq" id="WP_074904516.1">
    <property type="nucleotide sequence ID" value="NZ_FOUB01000011.1"/>
</dbReference>
<dbReference type="EMBL" id="FOUB01000011">
    <property type="protein sequence ID" value="SFM04651.1"/>
    <property type="molecule type" value="Genomic_DNA"/>
</dbReference>
<feature type="transmembrane region" description="Helical" evidence="1">
    <location>
        <begin position="60"/>
        <end position="78"/>
    </location>
</feature>
<dbReference type="AlphaFoldDB" id="A0A1I4MN00"/>
<evidence type="ECO:0000256" key="1">
    <source>
        <dbReference type="SAM" id="Phobius"/>
    </source>
</evidence>
<keyword evidence="3" id="KW-1185">Reference proteome</keyword>
<dbReference type="Proteomes" id="UP000183287">
    <property type="component" value="Unassembled WGS sequence"/>
</dbReference>
<proteinExistence type="predicted"/>
<accession>A0A1I4MN00</accession>
<keyword evidence="1" id="KW-0472">Membrane</keyword>
<keyword evidence="1" id="KW-0812">Transmembrane</keyword>
<reference evidence="3" key="1">
    <citation type="submission" date="2016-10" db="EMBL/GenBank/DDBJ databases">
        <authorList>
            <person name="Varghese N."/>
            <person name="Submissions S."/>
        </authorList>
    </citation>
    <scope>NUCLEOTIDE SEQUENCE [LARGE SCALE GENOMIC DNA]</scope>
    <source>
        <strain evidence="3">Nm44</strain>
    </source>
</reference>